<name>A0A4R4N9F7_9ACTN</name>
<reference evidence="1 2" key="1">
    <citation type="submission" date="2019-03" db="EMBL/GenBank/DDBJ databases">
        <title>Draft genome sequences of novel Actinobacteria.</title>
        <authorList>
            <person name="Sahin N."/>
            <person name="Ay H."/>
            <person name="Saygin H."/>
        </authorList>
    </citation>
    <scope>NUCLEOTIDE SEQUENCE [LARGE SCALE GENOMIC DNA]</scope>
    <source>
        <strain evidence="1 2">DSM 45347</strain>
    </source>
</reference>
<protein>
    <submittedName>
        <fullName evidence="1">Uncharacterized protein</fullName>
    </submittedName>
</protein>
<gene>
    <name evidence="1" type="ORF">E1284_38715</name>
</gene>
<keyword evidence="2" id="KW-1185">Reference proteome</keyword>
<organism evidence="1 2">
    <name type="scientific">Actinomadura bangladeshensis</name>
    <dbReference type="NCBI Taxonomy" id="453573"/>
    <lineage>
        <taxon>Bacteria</taxon>
        <taxon>Bacillati</taxon>
        <taxon>Actinomycetota</taxon>
        <taxon>Actinomycetes</taxon>
        <taxon>Streptosporangiales</taxon>
        <taxon>Thermomonosporaceae</taxon>
        <taxon>Actinomadura</taxon>
    </lineage>
</organism>
<evidence type="ECO:0000313" key="1">
    <source>
        <dbReference type="EMBL" id="TDC03132.1"/>
    </source>
</evidence>
<dbReference type="OrthoDB" id="3480317at2"/>
<dbReference type="AlphaFoldDB" id="A0A4R4N9F7"/>
<dbReference type="EMBL" id="SMJW01000406">
    <property type="protein sequence ID" value="TDC03132.1"/>
    <property type="molecule type" value="Genomic_DNA"/>
</dbReference>
<dbReference type="Proteomes" id="UP000295431">
    <property type="component" value="Unassembled WGS sequence"/>
</dbReference>
<accession>A0A4R4N9F7</accession>
<dbReference type="RefSeq" id="WP_131945110.1">
    <property type="nucleotide sequence ID" value="NZ_BAAAMX010000047.1"/>
</dbReference>
<evidence type="ECO:0000313" key="2">
    <source>
        <dbReference type="Proteomes" id="UP000295431"/>
    </source>
</evidence>
<sequence>MTFHGRGWTVFCTEKVVNVLLAVPKPVEDILNRRLCDLAKRGGEAIDAGLPPPGVPLDTVGVHYSSSLKEGVKGIVEYLVIADIREFYVTELLLVD</sequence>
<proteinExistence type="predicted"/>
<comment type="caution">
    <text evidence="1">The sequence shown here is derived from an EMBL/GenBank/DDBJ whole genome shotgun (WGS) entry which is preliminary data.</text>
</comment>